<dbReference type="EMBL" id="CP114040">
    <property type="protein sequence ID" value="WAS91655.1"/>
    <property type="molecule type" value="Genomic_DNA"/>
</dbReference>
<proteinExistence type="predicted"/>
<accession>A0ABY7GXP6</accession>
<protein>
    <submittedName>
        <fullName evidence="2">PAAR domain-containing protein</fullName>
    </submittedName>
</protein>
<keyword evidence="1" id="KW-0812">Transmembrane</keyword>
<sequence>MAAPAARHGDIIKHESKMLGFFAGAVAGALFGIIVLGTGGLALAAVVAVGAGVGYLAGAAWDAIADSPGVETGAVGLDETNVIINGKVAAAVVGKSQCYFPVVYSHGEKVISEGSSTVFFRCRPAARQGDALICDGKISSGSPDVIIGGGTVRIAGSKKTNFDYFLDYASLYLTVALGGASLATLAVSATAVGISELISVNAGLSRWVNFAAVNVVNSAGSLFNTFGIDNRLARAHNTTLLAAQRAEIQNAMYQRYVRGKAALGRPYQMQSEWARNNRVQWALDRRVAKAGAPKGMQALTGWKGASFQVGLPIAVDFARNWRDQERESRVPENPLAVSCDDTSWLEPA</sequence>
<dbReference type="RefSeq" id="WP_269034017.1">
    <property type="nucleotide sequence ID" value="NZ_CP114040.1"/>
</dbReference>
<keyword evidence="1" id="KW-0472">Membrane</keyword>
<keyword evidence="1" id="KW-1133">Transmembrane helix</keyword>
<organism evidence="2 3">
    <name type="scientific">Nannocystis punicea</name>
    <dbReference type="NCBI Taxonomy" id="2995304"/>
    <lineage>
        <taxon>Bacteria</taxon>
        <taxon>Pseudomonadati</taxon>
        <taxon>Myxococcota</taxon>
        <taxon>Polyangia</taxon>
        <taxon>Nannocystales</taxon>
        <taxon>Nannocystaceae</taxon>
        <taxon>Nannocystis</taxon>
    </lineage>
</organism>
<evidence type="ECO:0000256" key="1">
    <source>
        <dbReference type="SAM" id="Phobius"/>
    </source>
</evidence>
<gene>
    <name evidence="2" type="ORF">O0S08_36195</name>
</gene>
<reference evidence="2" key="1">
    <citation type="submission" date="2022-11" db="EMBL/GenBank/DDBJ databases">
        <title>Minimal conservation of predation-associated metabolite biosynthetic gene clusters underscores biosynthetic potential of Myxococcota including descriptions for ten novel species: Archangium lansinium sp. nov., Myxococcus landrumus sp. nov., Nannocystis bai.</title>
        <authorList>
            <person name="Ahearne A."/>
            <person name="Stevens C."/>
            <person name="Dowd S."/>
        </authorList>
    </citation>
    <scope>NUCLEOTIDE SEQUENCE</scope>
    <source>
        <strain evidence="2">Fl3</strain>
    </source>
</reference>
<dbReference type="Gene3D" id="2.60.200.60">
    <property type="match status" value="1"/>
</dbReference>
<feature type="transmembrane region" description="Helical" evidence="1">
    <location>
        <begin position="21"/>
        <end position="51"/>
    </location>
</feature>
<keyword evidence="3" id="KW-1185">Reference proteome</keyword>
<dbReference type="Pfam" id="PF05488">
    <property type="entry name" value="PAAR_motif"/>
    <property type="match status" value="1"/>
</dbReference>
<dbReference type="InterPro" id="IPR008727">
    <property type="entry name" value="PAAR_motif"/>
</dbReference>
<name>A0ABY7GXP6_9BACT</name>
<evidence type="ECO:0000313" key="3">
    <source>
        <dbReference type="Proteomes" id="UP001164459"/>
    </source>
</evidence>
<evidence type="ECO:0000313" key="2">
    <source>
        <dbReference type="EMBL" id="WAS91655.1"/>
    </source>
</evidence>
<dbReference type="Proteomes" id="UP001164459">
    <property type="component" value="Chromosome"/>
</dbReference>